<dbReference type="PANTHER" id="PTHR34825">
    <property type="entry name" value="CONSERVED PROTEIN, WITH A WEAK D-GALACTARATE DEHYDRATASE/ALTRONATE HYDROLASE DOMAIN"/>
    <property type="match status" value="1"/>
</dbReference>
<reference evidence="2 3" key="1">
    <citation type="journal article" date="2018" name="Nat. Ecol. Evol.">
        <title>Pezizomycetes genomes reveal the molecular basis of ectomycorrhizal truffle lifestyle.</title>
        <authorList>
            <person name="Murat C."/>
            <person name="Payen T."/>
            <person name="Noel B."/>
            <person name="Kuo A."/>
            <person name="Morin E."/>
            <person name="Chen J."/>
            <person name="Kohler A."/>
            <person name="Krizsan K."/>
            <person name="Balestrini R."/>
            <person name="Da Silva C."/>
            <person name="Montanini B."/>
            <person name="Hainaut M."/>
            <person name="Levati E."/>
            <person name="Barry K.W."/>
            <person name="Belfiori B."/>
            <person name="Cichocki N."/>
            <person name="Clum A."/>
            <person name="Dockter R.B."/>
            <person name="Fauchery L."/>
            <person name="Guy J."/>
            <person name="Iotti M."/>
            <person name="Le Tacon F."/>
            <person name="Lindquist E.A."/>
            <person name="Lipzen A."/>
            <person name="Malagnac F."/>
            <person name="Mello A."/>
            <person name="Molinier V."/>
            <person name="Miyauchi S."/>
            <person name="Poulain J."/>
            <person name="Riccioni C."/>
            <person name="Rubini A."/>
            <person name="Sitrit Y."/>
            <person name="Splivallo R."/>
            <person name="Traeger S."/>
            <person name="Wang M."/>
            <person name="Zifcakova L."/>
            <person name="Wipf D."/>
            <person name="Zambonelli A."/>
            <person name="Paolocci F."/>
            <person name="Nowrousian M."/>
            <person name="Ottonello S."/>
            <person name="Baldrian P."/>
            <person name="Spatafora J.W."/>
            <person name="Henrissat B."/>
            <person name="Nagy L.G."/>
            <person name="Aury J.M."/>
            <person name="Wincker P."/>
            <person name="Grigoriev I.V."/>
            <person name="Bonfante P."/>
            <person name="Martin F.M."/>
        </authorList>
    </citation>
    <scope>NUCLEOTIDE SEQUENCE [LARGE SCALE GENOMIC DNA]</scope>
    <source>
        <strain evidence="2 3">120613-1</strain>
    </source>
</reference>
<dbReference type="Pfam" id="PF09820">
    <property type="entry name" value="AAA-ATPase_like"/>
    <property type="match status" value="1"/>
</dbReference>
<dbReference type="OrthoDB" id="5380555at2759"/>
<dbReference type="Proteomes" id="UP000276215">
    <property type="component" value="Unassembled WGS sequence"/>
</dbReference>
<dbReference type="EMBL" id="ML120553">
    <property type="protein sequence ID" value="RPA89845.1"/>
    <property type="molecule type" value="Genomic_DNA"/>
</dbReference>
<sequence>MVRLTANARGLSTARLLPQKQQKSSLRIRTDTIEAFPRCSENSFSKLRADRGFVYFDRTKYLSTLDSIRARAILFLRPRRFGKSLTLSMLQHFHGVQHRAQYGELFKDLDVDKDVKEDKITPGEYMILKFNFAAVNRAPDLNKAAQGLANNIIGNLDQFYRTYHPYLGGSLDQLISKNINQGDAIASLTTLVRIVDYTLQEVKNGGDTKHPLANVKGIYLLADEYDAFSNEYMDPHNPQAWAGSAASSLVKDFWATVKDLFDLPYGIQKCYITGISPLSLADSTSGFNISVNMSFEEEVAGLCGLSRADVEEALKRICQSKADVKQHLARLTKYANGYHFCSYRKSEPVFNTDTSLEYLQAVLTNKNFNIASPPNSEVSERFLGICASSPRAVTYIQSALTPSPDRTTQYHLIPYSKLVDRFTLADLQSSALGDVQEVSWRTLLLYFGAFTFDKENPAKFLTIPNLIAATRFGTTILSRFGLLDSMRDAVRLLALDGNILDPLSGYRKLMAARDIKPGGYAMTEQQHRDSFHIAILENPGLDPQVEFEVTKPGGRSGLVDLVITSPGHCVVTEWKTVKIDFLDLGDSLSLDKKAEALSKLDINGVLELKFNQREKYKKGTIRDWIEKDVTAQLKSYVLSPEIKELARSHEFHAHLVLVVGSRKILVWEMDEKGDWISQPVL</sequence>
<name>A0A3N4IVK8_9PEZI</name>
<proteinExistence type="predicted"/>
<dbReference type="InterPro" id="IPR018631">
    <property type="entry name" value="AAA-ATPase-like_dom"/>
</dbReference>
<feature type="non-terminal residue" evidence="2">
    <location>
        <position position="681"/>
    </location>
</feature>
<evidence type="ECO:0000313" key="3">
    <source>
        <dbReference type="Proteomes" id="UP000276215"/>
    </source>
</evidence>
<evidence type="ECO:0000259" key="1">
    <source>
        <dbReference type="Pfam" id="PF09820"/>
    </source>
</evidence>
<protein>
    <recommendedName>
        <fullName evidence="1">AAA-ATPase-like domain-containing protein</fullName>
    </recommendedName>
</protein>
<accession>A0A3N4IVK8</accession>
<organism evidence="2 3">
    <name type="scientific">Choiromyces venosus 120613-1</name>
    <dbReference type="NCBI Taxonomy" id="1336337"/>
    <lineage>
        <taxon>Eukaryota</taxon>
        <taxon>Fungi</taxon>
        <taxon>Dikarya</taxon>
        <taxon>Ascomycota</taxon>
        <taxon>Pezizomycotina</taxon>
        <taxon>Pezizomycetes</taxon>
        <taxon>Pezizales</taxon>
        <taxon>Tuberaceae</taxon>
        <taxon>Choiromyces</taxon>
    </lineage>
</organism>
<gene>
    <name evidence="2" type="ORF">L873DRAFT_1822113</name>
</gene>
<dbReference type="AlphaFoldDB" id="A0A3N4IVK8"/>
<evidence type="ECO:0000313" key="2">
    <source>
        <dbReference type="EMBL" id="RPA89845.1"/>
    </source>
</evidence>
<keyword evidence="3" id="KW-1185">Reference proteome</keyword>
<dbReference type="PANTHER" id="PTHR34825:SF1">
    <property type="entry name" value="AAA-ATPASE-LIKE DOMAIN-CONTAINING PROTEIN"/>
    <property type="match status" value="1"/>
</dbReference>
<feature type="domain" description="AAA-ATPase-like" evidence="1">
    <location>
        <begin position="42"/>
        <end position="281"/>
    </location>
</feature>